<sequence length="291" mass="32322">MQLVIHAGAHCTDGNRLVKCLIRNRDTLASVGSVAPKPSLYRKLLREASAAVPMGRASADARDILLDAILDDEVANRVILSNENFFGVPTMAVSGGHFYPHAVRKLERLQELFASDDVELFLAICNPATFLPAAFERSKNTDFNDFLEGTDPRVLFWSDLIGDIREALPNIPVTVWCNEDTPLIWSQVIRDIAGLAPSQGIKGGYEILASIMSKEGLLRFRAYLKDHPDMSEIQIRRVISAFLDKFAKEDAIEEVVDLPGFDADLIAQLTEQYEDDLFAIQRIPGVEVILP</sequence>
<dbReference type="Proteomes" id="UP000248012">
    <property type="component" value="Unassembled WGS sequence"/>
</dbReference>
<organism evidence="1 2">
    <name type="scientific">Litorivita pollutaquae</name>
    <dbReference type="NCBI Taxonomy" id="2200892"/>
    <lineage>
        <taxon>Bacteria</taxon>
        <taxon>Pseudomonadati</taxon>
        <taxon>Pseudomonadota</taxon>
        <taxon>Alphaproteobacteria</taxon>
        <taxon>Rhodobacterales</taxon>
        <taxon>Paracoccaceae</taxon>
        <taxon>Litorivita</taxon>
    </lineage>
</organism>
<proteinExistence type="predicted"/>
<gene>
    <name evidence="1" type="ORF">DI396_13390</name>
</gene>
<evidence type="ECO:0000313" key="1">
    <source>
        <dbReference type="EMBL" id="PYC46714.1"/>
    </source>
</evidence>
<dbReference type="OrthoDB" id="7816979at2"/>
<dbReference type="RefSeq" id="WP_110796716.1">
    <property type="nucleotide sequence ID" value="NZ_KZ826489.1"/>
</dbReference>
<evidence type="ECO:0000313" key="2">
    <source>
        <dbReference type="Proteomes" id="UP000248012"/>
    </source>
</evidence>
<comment type="caution">
    <text evidence="1">The sequence shown here is derived from an EMBL/GenBank/DDBJ whole genome shotgun (WGS) entry which is preliminary data.</text>
</comment>
<protein>
    <submittedName>
        <fullName evidence="1">Uncharacterized protein</fullName>
    </submittedName>
</protein>
<keyword evidence="2" id="KW-1185">Reference proteome</keyword>
<accession>A0A2V4MW87</accession>
<reference evidence="1 2" key="1">
    <citation type="submission" date="2018-05" db="EMBL/GenBank/DDBJ databases">
        <title>Oceanovita maritima gen. nov., sp. nov., a marine bacterium in the family Rhodobacteraceae isolated from surface seawater of Lundu port Xiamen, China.</title>
        <authorList>
            <person name="Hetharua B.H."/>
            <person name="Min D."/>
            <person name="Liao H."/>
            <person name="Tian Y."/>
        </authorList>
    </citation>
    <scope>NUCLEOTIDE SEQUENCE [LARGE SCALE GENOMIC DNA]</scope>
    <source>
        <strain evidence="1 2">FSX-11</strain>
    </source>
</reference>
<name>A0A2V4MW87_9RHOB</name>
<dbReference type="EMBL" id="QFVT01000010">
    <property type="protein sequence ID" value="PYC46714.1"/>
    <property type="molecule type" value="Genomic_DNA"/>
</dbReference>
<dbReference type="AlphaFoldDB" id="A0A2V4MW87"/>